<sequence length="515" mass="59629">MTDNKHNYQGTVSALIQLTKTNLDKLGKRIVEDFQQHAQLDEMIIGDWLRLRNVLNMYKACHAFFSGSAFYRTDTYHFINQLLPPKENYTSLTTMLGLAPIEYYNVQQDSPSKRLHICNSYVIQEDNFNPSQTLLELLFSRTSLECSASIQIANYLTLLDFFQLIHGNKKGQAIFDVIFGPKSSDSHNLNRLRVGSMGSLWTGDWYDFTPLYFFMTLGNEDIALSNLKNTPEKYVGSRFYIKGDSDYLEKHPEGIAQGWNVIFIGLDEKGSPLFLAANEYKQRSVFTYHEMLSLLATGFNQFPDDYTNSLVYKFVEERDLEGFKKGNQSAFDTSMIKLFITNLPEAMKRLHEFCDNAYIYLIRRQGYDTKSNTIKPTVIHRPLISHTRDDHDKILLNFYKTNFRGDPVKKTCKDDQSLRVQPKSMFFFPHSGQKINDLIAKALDLISNLYTHSSNDEEMEIFCQQSYAALNHYQFKLEQDTLQQIEIEKLVDFVKTLEHLYEGLEPSTVERISSS</sequence>
<dbReference type="STRING" id="455.Ljam_0959"/>
<reference evidence="2 4" key="2">
    <citation type="submission" date="2016-05" db="EMBL/GenBank/DDBJ databases">
        <authorList>
            <person name="Prochazka B."/>
            <person name="Indra A."/>
            <person name="Hasenberger P."/>
            <person name="Blaschitz M."/>
            <person name="Wagner L."/>
            <person name="Wewalka G."/>
            <person name="Sorschag S."/>
            <person name="Schmid D."/>
            <person name="Ruppitsch W."/>
        </authorList>
    </citation>
    <scope>NUCLEOTIDE SEQUENCE [LARGE SCALE GENOMIC DNA]</scope>
    <source>
        <strain evidence="2 4">974010_12</strain>
    </source>
</reference>
<dbReference type="OrthoDB" id="5653997at2"/>
<reference evidence="1 3" key="1">
    <citation type="submission" date="2015-11" db="EMBL/GenBank/DDBJ databases">
        <title>Genomic analysis of 38 Legionella species identifies large and diverse effector repertoires.</title>
        <authorList>
            <person name="Burstein D."/>
            <person name="Amaro F."/>
            <person name="Zusman T."/>
            <person name="Lifshitz Z."/>
            <person name="Cohen O."/>
            <person name="Gilbert J.A."/>
            <person name="Pupko T."/>
            <person name="Shuman H.A."/>
            <person name="Segal G."/>
        </authorList>
    </citation>
    <scope>NUCLEOTIDE SEQUENCE [LARGE SCALE GENOMIC DNA]</scope>
    <source>
        <strain evidence="1 3">JA-26-G1-E2</strain>
    </source>
</reference>
<protein>
    <submittedName>
        <fullName evidence="1">Uncharacterized protein</fullName>
    </submittedName>
</protein>
<dbReference type="Proteomes" id="UP000093336">
    <property type="component" value="Unassembled WGS sequence"/>
</dbReference>
<dbReference type="EMBL" id="LNYG01000013">
    <property type="protein sequence ID" value="KTD06764.1"/>
    <property type="molecule type" value="Genomic_DNA"/>
</dbReference>
<comment type="caution">
    <text evidence="1">The sequence shown here is derived from an EMBL/GenBank/DDBJ whole genome shotgun (WGS) entry which is preliminary data.</text>
</comment>
<evidence type="ECO:0000313" key="3">
    <source>
        <dbReference type="Proteomes" id="UP000054715"/>
    </source>
</evidence>
<evidence type="ECO:0000313" key="1">
    <source>
        <dbReference type="EMBL" id="KTD06764.1"/>
    </source>
</evidence>
<keyword evidence="4" id="KW-1185">Reference proteome</keyword>
<dbReference type="EMBL" id="LYOZ01000051">
    <property type="protein sequence ID" value="OCH97222.1"/>
    <property type="molecule type" value="Genomic_DNA"/>
</dbReference>
<dbReference type="Proteomes" id="UP000054715">
    <property type="component" value="Unassembled WGS sequence"/>
</dbReference>
<gene>
    <name evidence="2" type="ORF">A8135_03755</name>
    <name evidence="1" type="ORF">Ljam_0959</name>
</gene>
<accession>A0A0W0UGE5</accession>
<evidence type="ECO:0000313" key="2">
    <source>
        <dbReference type="EMBL" id="OCH97222.1"/>
    </source>
</evidence>
<organism evidence="1 3">
    <name type="scientific">Legionella jamestowniensis</name>
    <dbReference type="NCBI Taxonomy" id="455"/>
    <lineage>
        <taxon>Bacteria</taxon>
        <taxon>Pseudomonadati</taxon>
        <taxon>Pseudomonadota</taxon>
        <taxon>Gammaproteobacteria</taxon>
        <taxon>Legionellales</taxon>
        <taxon>Legionellaceae</taxon>
        <taxon>Legionella</taxon>
    </lineage>
</organism>
<dbReference type="AlphaFoldDB" id="A0A0W0UGE5"/>
<evidence type="ECO:0000313" key="4">
    <source>
        <dbReference type="Proteomes" id="UP000093336"/>
    </source>
</evidence>
<dbReference type="PATRIC" id="fig|455.5.peg.1019"/>
<dbReference type="RefSeq" id="WP_058448998.1">
    <property type="nucleotide sequence ID" value="NZ_CAAAJF010000009.1"/>
</dbReference>
<proteinExistence type="predicted"/>
<name>A0A0W0UGE5_9GAMM</name>